<dbReference type="PANTHER" id="PTHR43591">
    <property type="entry name" value="METHYLTRANSFERASE"/>
    <property type="match status" value="1"/>
</dbReference>
<dbReference type="GO" id="GO:0043770">
    <property type="term" value="F:demethylmenaquinone methyltransferase activity"/>
    <property type="evidence" value="ECO:0007669"/>
    <property type="project" value="UniProtKB-UniRule"/>
</dbReference>
<dbReference type="Pfam" id="PF01209">
    <property type="entry name" value="Ubie_methyltran"/>
    <property type="match status" value="1"/>
</dbReference>
<dbReference type="OrthoDB" id="9808140at2"/>
<dbReference type="NCBIfam" id="NF001244">
    <property type="entry name" value="PRK00216.1-5"/>
    <property type="match status" value="1"/>
</dbReference>
<proteinExistence type="inferred from homology"/>
<dbReference type="RefSeq" id="WP_073002641.1">
    <property type="nucleotide sequence ID" value="NZ_FQUM01000007.1"/>
</dbReference>
<keyword evidence="3 5" id="KW-0808">Transferase</keyword>
<dbReference type="AlphaFoldDB" id="A0A1M5DAG4"/>
<evidence type="ECO:0000256" key="3">
    <source>
        <dbReference type="ARBA" id="ARBA00022679"/>
    </source>
</evidence>
<protein>
    <recommendedName>
        <fullName evidence="5">Demethylmenaquinone methyltransferase</fullName>
        <ecNumber evidence="5">2.1.1.163</ecNumber>
    </recommendedName>
</protein>
<feature type="binding site" evidence="5">
    <location>
        <begin position="113"/>
        <end position="114"/>
    </location>
    <ligand>
        <name>S-adenosyl-L-methionine</name>
        <dbReference type="ChEBI" id="CHEBI:59789"/>
    </ligand>
</feature>
<comment type="caution">
    <text evidence="5">Lacks conserved residue(s) required for the propagation of feature annotation.</text>
</comment>
<dbReference type="NCBIfam" id="TIGR01934">
    <property type="entry name" value="MenG_MenH_UbiE"/>
    <property type="match status" value="1"/>
</dbReference>
<evidence type="ECO:0000256" key="1">
    <source>
        <dbReference type="ARBA" id="ARBA00022428"/>
    </source>
</evidence>
<dbReference type="SUPFAM" id="SSF53335">
    <property type="entry name" value="S-adenosyl-L-methionine-dependent methyltransferases"/>
    <property type="match status" value="1"/>
</dbReference>
<dbReference type="GO" id="GO:0032259">
    <property type="term" value="P:methylation"/>
    <property type="evidence" value="ECO:0007669"/>
    <property type="project" value="UniProtKB-KW"/>
</dbReference>
<dbReference type="Gene3D" id="3.40.50.150">
    <property type="entry name" value="Vaccinia Virus protein VP39"/>
    <property type="match status" value="1"/>
</dbReference>
<comment type="similarity">
    <text evidence="5">Belongs to the class I-like SAM-binding methyltransferase superfamily. MenG/UbiE family.</text>
</comment>
<dbReference type="PROSITE" id="PS01183">
    <property type="entry name" value="UBIE_1"/>
    <property type="match status" value="1"/>
</dbReference>
<dbReference type="PROSITE" id="PS01184">
    <property type="entry name" value="UBIE_2"/>
    <property type="match status" value="1"/>
</dbReference>
<keyword evidence="7" id="KW-1185">Reference proteome</keyword>
<reference evidence="6 7" key="1">
    <citation type="submission" date="2016-11" db="EMBL/GenBank/DDBJ databases">
        <authorList>
            <person name="Jaros S."/>
            <person name="Januszkiewicz K."/>
            <person name="Wedrychowicz H."/>
        </authorList>
    </citation>
    <scope>NUCLEOTIDE SEQUENCE [LARGE SCALE GENOMIC DNA]</scope>
    <source>
        <strain evidence="6 7">DSM 26910</strain>
    </source>
</reference>
<keyword evidence="2 5" id="KW-0489">Methyltransferase</keyword>
<name>A0A1M5DAG4_9BACT</name>
<evidence type="ECO:0000256" key="5">
    <source>
        <dbReference type="HAMAP-Rule" id="MF_01813"/>
    </source>
</evidence>
<gene>
    <name evidence="5" type="primary">menG</name>
    <name evidence="6" type="ORF">SAMN05444274_1078</name>
</gene>
<dbReference type="InterPro" id="IPR029063">
    <property type="entry name" value="SAM-dependent_MTases_sf"/>
</dbReference>
<keyword evidence="4 5" id="KW-0949">S-adenosyl-L-methionine</keyword>
<dbReference type="STRING" id="1484053.SAMN05444274_1078"/>
<dbReference type="CDD" id="cd02440">
    <property type="entry name" value="AdoMet_MTases"/>
    <property type="match status" value="1"/>
</dbReference>
<dbReference type="GO" id="GO:0009234">
    <property type="term" value="P:menaquinone biosynthetic process"/>
    <property type="evidence" value="ECO:0007669"/>
    <property type="project" value="UniProtKB-UniRule"/>
</dbReference>
<evidence type="ECO:0000313" key="6">
    <source>
        <dbReference type="EMBL" id="SHF63880.1"/>
    </source>
</evidence>
<evidence type="ECO:0000256" key="4">
    <source>
        <dbReference type="ARBA" id="ARBA00022691"/>
    </source>
</evidence>
<evidence type="ECO:0000313" key="7">
    <source>
        <dbReference type="Proteomes" id="UP000184164"/>
    </source>
</evidence>
<sequence length="243" mass="27823">MAAVPYKNSNLSKKVQVEEMFDQISHRYDLLNHLLSVNIDKIWRGRAIKMLRPHQPETILDIATGTADFAVAAKKLNPKKITGIDLSEGMLKIGRQKVKKKGLSYMIELQKADSEALPFDSESFDAATVGFGVRNFENLEKGLAEIYRVLQPGGVFIVLEFSLPRNKVFRSLYFFYFLKVLPWLGRFVSKDERAYTYLPESVREFPCGEDFARILEKTGFEKCKWVPQTMGIATIYEAQKPKI</sequence>
<dbReference type="PANTHER" id="PTHR43591:SF24">
    <property type="entry name" value="2-METHOXY-6-POLYPRENYL-1,4-BENZOQUINOL METHYLASE, MITOCHONDRIAL"/>
    <property type="match status" value="1"/>
</dbReference>
<keyword evidence="1 5" id="KW-0474">Menaquinone biosynthesis</keyword>
<dbReference type="PROSITE" id="PS51608">
    <property type="entry name" value="SAM_MT_UBIE"/>
    <property type="match status" value="1"/>
</dbReference>
<evidence type="ECO:0000256" key="2">
    <source>
        <dbReference type="ARBA" id="ARBA00022603"/>
    </source>
</evidence>
<dbReference type="HAMAP" id="MF_01813">
    <property type="entry name" value="MenG_UbiE_methyltr"/>
    <property type="match status" value="1"/>
</dbReference>
<comment type="pathway">
    <text evidence="5">Quinol/quinone metabolism; menaquinone biosynthesis; menaquinol from 1,4-dihydroxy-2-naphthoate: step 2/2.</text>
</comment>
<feature type="binding site" evidence="5">
    <location>
        <position position="85"/>
    </location>
    <ligand>
        <name>S-adenosyl-L-methionine</name>
        <dbReference type="ChEBI" id="CHEBI:59789"/>
    </ligand>
</feature>
<accession>A0A1M5DAG4</accession>
<comment type="function">
    <text evidence="5">Methyltransferase required for the conversion of demethylmenaquinol (DMKH2) to menaquinol (MKH2).</text>
</comment>
<dbReference type="InterPro" id="IPR023576">
    <property type="entry name" value="UbiE/COQ5_MeTrFase_CS"/>
</dbReference>
<comment type="catalytic activity">
    <reaction evidence="5">
        <text>a 2-demethylmenaquinol + S-adenosyl-L-methionine = a menaquinol + S-adenosyl-L-homocysteine + H(+)</text>
        <dbReference type="Rhea" id="RHEA:42640"/>
        <dbReference type="Rhea" id="RHEA-COMP:9539"/>
        <dbReference type="Rhea" id="RHEA-COMP:9563"/>
        <dbReference type="ChEBI" id="CHEBI:15378"/>
        <dbReference type="ChEBI" id="CHEBI:18151"/>
        <dbReference type="ChEBI" id="CHEBI:55437"/>
        <dbReference type="ChEBI" id="CHEBI:57856"/>
        <dbReference type="ChEBI" id="CHEBI:59789"/>
        <dbReference type="EC" id="2.1.1.163"/>
    </reaction>
</comment>
<dbReference type="InterPro" id="IPR004033">
    <property type="entry name" value="UbiE/COQ5_MeTrFase"/>
</dbReference>
<dbReference type="EC" id="2.1.1.163" evidence="5"/>
<organism evidence="6 7">
    <name type="scientific">Mariniphaga anaerophila</name>
    <dbReference type="NCBI Taxonomy" id="1484053"/>
    <lineage>
        <taxon>Bacteria</taxon>
        <taxon>Pseudomonadati</taxon>
        <taxon>Bacteroidota</taxon>
        <taxon>Bacteroidia</taxon>
        <taxon>Marinilabiliales</taxon>
        <taxon>Prolixibacteraceae</taxon>
        <taxon>Mariniphaga</taxon>
    </lineage>
</organism>
<dbReference type="Proteomes" id="UP000184164">
    <property type="component" value="Unassembled WGS sequence"/>
</dbReference>
<dbReference type="UniPathway" id="UPA00079">
    <property type="reaction ID" value="UER00169"/>
</dbReference>
<feature type="binding site" evidence="5">
    <location>
        <position position="66"/>
    </location>
    <ligand>
        <name>S-adenosyl-L-methionine</name>
        <dbReference type="ChEBI" id="CHEBI:59789"/>
    </ligand>
</feature>
<dbReference type="EMBL" id="FQUM01000007">
    <property type="protein sequence ID" value="SHF63880.1"/>
    <property type="molecule type" value="Genomic_DNA"/>
</dbReference>